<dbReference type="SUPFAM" id="SSF48371">
    <property type="entry name" value="ARM repeat"/>
    <property type="match status" value="1"/>
</dbReference>
<dbReference type="InterPro" id="IPR011989">
    <property type="entry name" value="ARM-like"/>
</dbReference>
<evidence type="ECO:0000313" key="2">
    <source>
        <dbReference type="Proteomes" id="UP001346149"/>
    </source>
</evidence>
<dbReference type="PANTHER" id="PTHR45958:SF6">
    <property type="entry name" value="U-BOX DOMAIN-CONTAINING PROTEIN 43"/>
    <property type="match status" value="1"/>
</dbReference>
<dbReference type="AlphaFoldDB" id="A0AAN7LCL0"/>
<dbReference type="Proteomes" id="UP001346149">
    <property type="component" value="Unassembled WGS sequence"/>
</dbReference>
<reference evidence="1 2" key="1">
    <citation type="journal article" date="2023" name="Hortic Res">
        <title>Pangenome of water caltrop reveals structural variations and asymmetric subgenome divergence after allopolyploidization.</title>
        <authorList>
            <person name="Zhang X."/>
            <person name="Chen Y."/>
            <person name="Wang L."/>
            <person name="Yuan Y."/>
            <person name="Fang M."/>
            <person name="Shi L."/>
            <person name="Lu R."/>
            <person name="Comes H.P."/>
            <person name="Ma Y."/>
            <person name="Chen Y."/>
            <person name="Huang G."/>
            <person name="Zhou Y."/>
            <person name="Zheng Z."/>
            <person name="Qiu Y."/>
        </authorList>
    </citation>
    <scope>NUCLEOTIDE SEQUENCE [LARGE SCALE GENOMIC DNA]</scope>
    <source>
        <strain evidence="1">F231</strain>
    </source>
</reference>
<dbReference type="InterPro" id="IPR016024">
    <property type="entry name" value="ARM-type_fold"/>
</dbReference>
<comment type="caution">
    <text evidence="1">The sequence shown here is derived from an EMBL/GenBank/DDBJ whole genome shotgun (WGS) entry which is preliminary data.</text>
</comment>
<keyword evidence="2" id="KW-1185">Reference proteome</keyword>
<dbReference type="PANTHER" id="PTHR45958">
    <property type="entry name" value="RING-TYPE E3 UBIQUITIN TRANSFERASE"/>
    <property type="match status" value="1"/>
</dbReference>
<name>A0AAN7LCL0_TRANT</name>
<protein>
    <submittedName>
        <fullName evidence="1">Uncharacterized protein</fullName>
    </submittedName>
</protein>
<gene>
    <name evidence="1" type="ORF">SAY86_015781</name>
</gene>
<sequence>MIAALALENLSQESKNLTRLPELPPPGFCASIFPCFSKQPVLMGLCRLHHGECSLKDTFCLVEGQAVENLVALLDHMDERVVEAALAAICTLLEDSPDVEQGVAILCEAEGIKPILDILLEKKNDNLLRRSVWAVERLLRIGSHSSVRRSQHRDRIGRRLPAWRLQNKAGCRAGPQAC</sequence>
<dbReference type="EMBL" id="JAXQNO010000016">
    <property type="protein sequence ID" value="KAK4781679.1"/>
    <property type="molecule type" value="Genomic_DNA"/>
</dbReference>
<dbReference type="InterPro" id="IPR052608">
    <property type="entry name" value="U-box_domain_protein"/>
</dbReference>
<proteinExistence type="predicted"/>
<organism evidence="1 2">
    <name type="scientific">Trapa natans</name>
    <name type="common">Water chestnut</name>
    <dbReference type="NCBI Taxonomy" id="22666"/>
    <lineage>
        <taxon>Eukaryota</taxon>
        <taxon>Viridiplantae</taxon>
        <taxon>Streptophyta</taxon>
        <taxon>Embryophyta</taxon>
        <taxon>Tracheophyta</taxon>
        <taxon>Spermatophyta</taxon>
        <taxon>Magnoliopsida</taxon>
        <taxon>eudicotyledons</taxon>
        <taxon>Gunneridae</taxon>
        <taxon>Pentapetalae</taxon>
        <taxon>rosids</taxon>
        <taxon>malvids</taxon>
        <taxon>Myrtales</taxon>
        <taxon>Lythraceae</taxon>
        <taxon>Trapa</taxon>
    </lineage>
</organism>
<dbReference type="Gene3D" id="1.25.10.10">
    <property type="entry name" value="Leucine-rich Repeat Variant"/>
    <property type="match status" value="1"/>
</dbReference>
<evidence type="ECO:0000313" key="1">
    <source>
        <dbReference type="EMBL" id="KAK4781679.1"/>
    </source>
</evidence>
<accession>A0AAN7LCL0</accession>